<comment type="function">
    <text evidence="9">Exoribonuclease involved in ribosome biosynthesis. Involved in the processing of ITS1, the internal transcribed spacer localized between the 18S and 5.8S rRNAs.</text>
</comment>
<dbReference type="FunFam" id="3.30.420.10:FF:000007">
    <property type="entry name" value="Interferon-stimulated exonuclease gene 20"/>
    <property type="match status" value="1"/>
</dbReference>
<dbReference type="GO" id="GO:0008408">
    <property type="term" value="F:3'-5' exonuclease activity"/>
    <property type="evidence" value="ECO:0007669"/>
    <property type="project" value="InterPro"/>
</dbReference>
<dbReference type="Pfam" id="PF00929">
    <property type="entry name" value="RNase_T"/>
    <property type="match status" value="1"/>
</dbReference>
<name>A0A4P6XNT5_9ASCO</name>
<evidence type="ECO:0000256" key="5">
    <source>
        <dbReference type="ARBA" id="ARBA00022722"/>
    </source>
</evidence>
<keyword evidence="12" id="KW-1185">Reference proteome</keyword>
<organism evidence="11 12">
    <name type="scientific">Metschnikowia aff. pulcherrima</name>
    <dbReference type="NCBI Taxonomy" id="2163413"/>
    <lineage>
        <taxon>Eukaryota</taxon>
        <taxon>Fungi</taxon>
        <taxon>Dikarya</taxon>
        <taxon>Ascomycota</taxon>
        <taxon>Saccharomycotina</taxon>
        <taxon>Pichiomycetes</taxon>
        <taxon>Metschnikowiaceae</taxon>
        <taxon>Metschnikowia</taxon>
    </lineage>
</organism>
<dbReference type="InterPro" id="IPR036397">
    <property type="entry name" value="RNaseH_sf"/>
</dbReference>
<evidence type="ECO:0000313" key="11">
    <source>
        <dbReference type="EMBL" id="QBM89127.1"/>
    </source>
</evidence>
<dbReference type="InterPro" id="IPR047021">
    <property type="entry name" value="REXO1/3/4-like"/>
</dbReference>
<keyword evidence="8" id="KW-0539">Nucleus</keyword>
<proteinExistence type="inferred from homology"/>
<evidence type="ECO:0000256" key="8">
    <source>
        <dbReference type="ARBA" id="ARBA00023242"/>
    </source>
</evidence>
<dbReference type="GO" id="GO:0003676">
    <property type="term" value="F:nucleic acid binding"/>
    <property type="evidence" value="ECO:0007669"/>
    <property type="project" value="InterPro"/>
</dbReference>
<evidence type="ECO:0000313" key="12">
    <source>
        <dbReference type="Proteomes" id="UP000292447"/>
    </source>
</evidence>
<comment type="subcellular location">
    <subcellularLocation>
        <location evidence="1">Nucleus</location>
    </subcellularLocation>
</comment>
<dbReference type="AlphaFoldDB" id="A0A4P6XNT5"/>
<dbReference type="GO" id="GO:0005634">
    <property type="term" value="C:nucleus"/>
    <property type="evidence" value="ECO:0007669"/>
    <property type="project" value="UniProtKB-SubCell"/>
</dbReference>
<sequence>MALSLNWKALSSKLQPGKVAEVKTKTANIQRKRKYQSKNASDIRKAHGVITPAPTRHLTPLEFALWTSPSHSKFRVEPGNAKIQVDYADKKKRAPGKFVAIDCEFVGVGPGDESALARVSIVNYFGVELLDTYVKPEGRVTNWRTWVSGVTPQHMHSAISFNEARKKVGEIISDRIVVGHAVHNDLSCLNISVPKHRIRDTSRFPDFKKLNGGKTPALKKLCLVLLGIDIQNGQHSSVEDAQATMAIFRLHQKAMEGHFAR</sequence>
<dbReference type="Gene3D" id="3.30.420.10">
    <property type="entry name" value="Ribonuclease H-like superfamily/Ribonuclease H"/>
    <property type="match status" value="1"/>
</dbReference>
<dbReference type="SMART" id="SM00479">
    <property type="entry name" value="EXOIII"/>
    <property type="match status" value="1"/>
</dbReference>
<dbReference type="PANTHER" id="PTHR12801:SF45">
    <property type="entry name" value="RNA EXONUCLEASE 4"/>
    <property type="match status" value="1"/>
</dbReference>
<dbReference type="InterPro" id="IPR013520">
    <property type="entry name" value="Ribonucl_H"/>
</dbReference>
<keyword evidence="6" id="KW-0378">Hydrolase</keyword>
<keyword evidence="4" id="KW-0698">rRNA processing</keyword>
<comment type="similarity">
    <text evidence="2">Belongs to the REXO4 family.</text>
</comment>
<keyword evidence="5" id="KW-0540">Nuclease</keyword>
<accession>A0A4P6XNT5</accession>
<evidence type="ECO:0000256" key="1">
    <source>
        <dbReference type="ARBA" id="ARBA00004123"/>
    </source>
</evidence>
<dbReference type="GO" id="GO:0006364">
    <property type="term" value="P:rRNA processing"/>
    <property type="evidence" value="ECO:0007669"/>
    <property type="project" value="UniProtKB-KW"/>
</dbReference>
<dbReference type="PANTHER" id="PTHR12801">
    <property type="entry name" value="RNA EXONUCLEASE REXO1 / RECO3 FAMILY MEMBER-RELATED"/>
    <property type="match status" value="1"/>
</dbReference>
<dbReference type="InterPro" id="IPR037431">
    <property type="entry name" value="REX4_DEDDh_dom"/>
</dbReference>
<evidence type="ECO:0000256" key="6">
    <source>
        <dbReference type="ARBA" id="ARBA00022801"/>
    </source>
</evidence>
<evidence type="ECO:0000256" key="7">
    <source>
        <dbReference type="ARBA" id="ARBA00022839"/>
    </source>
</evidence>
<evidence type="ECO:0000256" key="9">
    <source>
        <dbReference type="ARBA" id="ARBA00025599"/>
    </source>
</evidence>
<evidence type="ECO:0000256" key="3">
    <source>
        <dbReference type="ARBA" id="ARBA00016937"/>
    </source>
</evidence>
<dbReference type="InterPro" id="IPR012337">
    <property type="entry name" value="RNaseH-like_sf"/>
</dbReference>
<protein>
    <recommendedName>
        <fullName evidence="3">RNA exonuclease 4</fullName>
    </recommendedName>
</protein>
<dbReference type="SUPFAM" id="SSF53098">
    <property type="entry name" value="Ribonuclease H-like"/>
    <property type="match status" value="1"/>
</dbReference>
<reference evidence="12" key="1">
    <citation type="submission" date="2019-03" db="EMBL/GenBank/DDBJ databases">
        <title>Snf2 controls pulcherriminic acid biosynthesis and connects pigmentation and antifungal activity of the yeast Metschnikowia pulcherrima.</title>
        <authorList>
            <person name="Gore-Lloyd D."/>
            <person name="Sumann I."/>
            <person name="Brachmann A.O."/>
            <person name="Schneeberger K."/>
            <person name="Ortiz-Merino R.A."/>
            <person name="Moreno-Beltran M."/>
            <person name="Schlaefli M."/>
            <person name="Kirner P."/>
            <person name="Santos Kron A."/>
            <person name="Wolfe K.H."/>
            <person name="Piel J."/>
            <person name="Ahrens C.H."/>
            <person name="Henk D."/>
            <person name="Freimoser F.M."/>
        </authorList>
    </citation>
    <scope>NUCLEOTIDE SEQUENCE [LARGE SCALE GENOMIC DNA]</scope>
    <source>
        <strain evidence="12">APC 1.2</strain>
    </source>
</reference>
<dbReference type="GO" id="GO:0000027">
    <property type="term" value="P:ribosomal large subunit assembly"/>
    <property type="evidence" value="ECO:0007669"/>
    <property type="project" value="TreeGrafter"/>
</dbReference>
<keyword evidence="7 11" id="KW-0269">Exonuclease</keyword>
<dbReference type="EMBL" id="CP034459">
    <property type="protein sequence ID" value="QBM89127.1"/>
    <property type="molecule type" value="Genomic_DNA"/>
</dbReference>
<evidence type="ECO:0000256" key="2">
    <source>
        <dbReference type="ARBA" id="ARBA00010489"/>
    </source>
</evidence>
<dbReference type="Proteomes" id="UP000292447">
    <property type="component" value="Chromosome IV"/>
</dbReference>
<evidence type="ECO:0000259" key="10">
    <source>
        <dbReference type="SMART" id="SM00479"/>
    </source>
</evidence>
<gene>
    <name evidence="11" type="primary">MPUL0D01880</name>
    <name evidence="11" type="ORF">METSCH_D01880</name>
</gene>
<dbReference type="CDD" id="cd06144">
    <property type="entry name" value="REX4_like"/>
    <property type="match status" value="1"/>
</dbReference>
<dbReference type="STRING" id="2163413.A0A4P6XNT5"/>
<evidence type="ECO:0000256" key="4">
    <source>
        <dbReference type="ARBA" id="ARBA00022552"/>
    </source>
</evidence>
<feature type="domain" description="Exonuclease" evidence="10">
    <location>
        <begin position="97"/>
        <end position="257"/>
    </location>
</feature>